<dbReference type="OrthoDB" id="345996at2157"/>
<dbReference type="EMBL" id="FNQT01000004">
    <property type="protein sequence ID" value="SEA28379.1"/>
    <property type="molecule type" value="Genomic_DNA"/>
</dbReference>
<dbReference type="RefSeq" id="WP_092635485.1">
    <property type="nucleotide sequence ID" value="NZ_FNQT01000004.1"/>
</dbReference>
<proteinExistence type="predicted"/>
<reference evidence="1 2" key="1">
    <citation type="submission" date="2016-10" db="EMBL/GenBank/DDBJ databases">
        <authorList>
            <person name="de Groot N.N."/>
        </authorList>
    </citation>
    <scope>NUCLEOTIDE SEQUENCE [LARGE SCALE GENOMIC DNA]</scope>
    <source>
        <strain evidence="1 2">CGMCC 1.8712</strain>
    </source>
</reference>
<organism evidence="1 2">
    <name type="scientific">Haloplanus vescus</name>
    <dbReference type="NCBI Taxonomy" id="555874"/>
    <lineage>
        <taxon>Archaea</taxon>
        <taxon>Methanobacteriati</taxon>
        <taxon>Methanobacteriota</taxon>
        <taxon>Stenosarchaea group</taxon>
        <taxon>Halobacteria</taxon>
        <taxon>Halobacteriales</taxon>
        <taxon>Haloferacaceae</taxon>
        <taxon>Haloplanus</taxon>
    </lineage>
</organism>
<dbReference type="AlphaFoldDB" id="A0A1H3ZXF9"/>
<dbReference type="Proteomes" id="UP000236755">
    <property type="component" value="Unassembled WGS sequence"/>
</dbReference>
<evidence type="ECO:0000313" key="2">
    <source>
        <dbReference type="Proteomes" id="UP000236755"/>
    </source>
</evidence>
<accession>A0A1H3ZXF9</accession>
<dbReference type="STRING" id="555874.SAMN04488065_2522"/>
<name>A0A1H3ZXF9_9EURY</name>
<gene>
    <name evidence="1" type="ORF">SAMN04488065_2522</name>
</gene>
<sequence>MKDPEDPWTFDDGYLEDLSSRNQERFEEDFDDNLDDFDEDTVERRLQTRFNEAEEHLKLVKAAAACFHPREGAGRSESGFRYVGVDPLQAVAENPADVLLVKPEYNGAYFCVVCCEIGGESRKDWVENVNEARRVFESRDNRDVLKSQLGIENDDLSFQYVTLTRTDDTVEMDFSVLGRNCDADTYAVWSADVEDKWMMHENGSFVHADLRSAFSEQLDYMRREDPLKYTVGTHPVFPLQQLVYQVVKEKFEFDDEHKSEFAHDTFYELFDKGLQIQCSGERRKQVVSSEVDRLLDMALKTGVFSDEDDDLRSDDSDFRIMYSGTRGPDHAENAVKPKYFDNIGRVQVGQLAYDKTRDEFDPETDLGSYGAF</sequence>
<keyword evidence="2" id="KW-1185">Reference proteome</keyword>
<protein>
    <submittedName>
        <fullName evidence="1">Uncharacterized protein</fullName>
    </submittedName>
</protein>
<evidence type="ECO:0000313" key="1">
    <source>
        <dbReference type="EMBL" id="SEA28379.1"/>
    </source>
</evidence>